<dbReference type="SUPFAM" id="SSF52540">
    <property type="entry name" value="P-loop containing nucleoside triphosphate hydrolases"/>
    <property type="match status" value="1"/>
</dbReference>
<dbReference type="InterPro" id="IPR022300">
    <property type="entry name" value="PPK2-rel_1"/>
</dbReference>
<comment type="similarity">
    <text evidence="1">Belongs to the polyphosphate kinase 2 (PPK2) family. Class I subfamily.</text>
</comment>
<evidence type="ECO:0000256" key="2">
    <source>
        <dbReference type="ARBA" id="ARBA00022679"/>
    </source>
</evidence>
<sequence length="306" mass="35260">MSITKPRINKQFKDIVISKLEKVKLSKHPSDYRQEDVKKAGKKKAHDLAFQVLEKSREELIAAHEKLWACKKYGVLIILQGMDTSGKDGTIRHIMSGVNPQGCKVQGFKVPTAEEHSHNFLWRYQKAVPARGEIVIFNRSHYEDVLAVKVHPEYMEQLPSELTPEVNKDFWQSRYEDINAFEKHLARNGIVVLKFFLHISKAEQKNRLLDRLTNEAKYWKVSPADLKERKFWDNYVEAYEDLLSNTGHSYAPWVIVPANDKKIARAIIADIIADSINGLDIDFPKLTKAEIDALKHAKLDLESEED</sequence>
<dbReference type="KEGG" id="nba:CUN60_02295"/>
<dbReference type="EMBL" id="CP024847">
    <property type="protein sequence ID" value="AUR51179.1"/>
    <property type="molecule type" value="Genomic_DNA"/>
</dbReference>
<dbReference type="AlphaFoldDB" id="A0A2I7N3Y9"/>
<evidence type="ECO:0000313" key="6">
    <source>
        <dbReference type="Proteomes" id="UP000236655"/>
    </source>
</evidence>
<keyword evidence="6" id="KW-1185">Reference proteome</keyword>
<dbReference type="GO" id="GO:0008976">
    <property type="term" value="F:polyphosphate kinase activity"/>
    <property type="evidence" value="ECO:0007669"/>
    <property type="project" value="InterPro"/>
</dbReference>
<dbReference type="OrthoDB" id="9775224at2"/>
<evidence type="ECO:0000256" key="1">
    <source>
        <dbReference type="ARBA" id="ARBA00009924"/>
    </source>
</evidence>
<evidence type="ECO:0000259" key="4">
    <source>
        <dbReference type="Pfam" id="PF03976"/>
    </source>
</evidence>
<dbReference type="NCBIfam" id="TIGR03709">
    <property type="entry name" value="PPK2_rel_1"/>
    <property type="match status" value="1"/>
</dbReference>
<keyword evidence="3" id="KW-0418">Kinase</keyword>
<dbReference type="RefSeq" id="WP_102950479.1">
    <property type="nucleotide sequence ID" value="NZ_CP024847.1"/>
</dbReference>
<gene>
    <name evidence="5" type="ORF">CUN60_02295</name>
</gene>
<dbReference type="PIRSF" id="PIRSF028756">
    <property type="entry name" value="PPK2_prd"/>
    <property type="match status" value="1"/>
</dbReference>
<feature type="domain" description="Polyphosphate kinase-2-related" evidence="4">
    <location>
        <begin position="50"/>
        <end position="278"/>
    </location>
</feature>
<proteinExistence type="inferred from homology"/>
<keyword evidence="2 5" id="KW-0808">Transferase</keyword>
<dbReference type="Proteomes" id="UP000236655">
    <property type="component" value="Chromosome"/>
</dbReference>
<reference evidence="6" key="1">
    <citation type="submission" date="2017-11" db="EMBL/GenBank/DDBJ databases">
        <authorList>
            <person name="Chan K.G."/>
            <person name="Lee L.S."/>
        </authorList>
    </citation>
    <scope>NUCLEOTIDE SEQUENCE [LARGE SCALE GENOMIC DNA]</scope>
    <source>
        <strain evidence="6">DSM 100970</strain>
    </source>
</reference>
<dbReference type="GO" id="GO:0006797">
    <property type="term" value="P:polyphosphate metabolic process"/>
    <property type="evidence" value="ECO:0007669"/>
    <property type="project" value="InterPro"/>
</dbReference>
<name>A0A2I7N3Y9_9NEIS</name>
<dbReference type="Pfam" id="PF03976">
    <property type="entry name" value="PPK2"/>
    <property type="match status" value="1"/>
</dbReference>
<dbReference type="InterPro" id="IPR022488">
    <property type="entry name" value="PPK2-related"/>
</dbReference>
<dbReference type="PANTHER" id="PTHR34383:SF3">
    <property type="entry name" value="POLYPHOSPHATE:AMP PHOSPHOTRANSFERASE"/>
    <property type="match status" value="1"/>
</dbReference>
<accession>A0A2I7N3Y9</accession>
<evidence type="ECO:0000313" key="5">
    <source>
        <dbReference type="EMBL" id="AUR51179.1"/>
    </source>
</evidence>
<evidence type="ECO:0000256" key="3">
    <source>
        <dbReference type="ARBA" id="ARBA00022777"/>
    </source>
</evidence>
<organism evidence="5 6">
    <name type="scientific">Aquella oligotrophica</name>
    <dbReference type="NCBI Taxonomy" id="2067065"/>
    <lineage>
        <taxon>Bacteria</taxon>
        <taxon>Pseudomonadati</taxon>
        <taxon>Pseudomonadota</taxon>
        <taxon>Betaproteobacteria</taxon>
        <taxon>Neisseriales</taxon>
        <taxon>Neisseriaceae</taxon>
        <taxon>Aquella</taxon>
    </lineage>
</organism>
<dbReference type="InterPro" id="IPR016898">
    <property type="entry name" value="Polyphosphate_phosphotransfera"/>
</dbReference>
<protein>
    <submittedName>
        <fullName evidence="5">Polyphosphate--nucleotide phosphotransferase</fullName>
    </submittedName>
</protein>
<dbReference type="InterPro" id="IPR027417">
    <property type="entry name" value="P-loop_NTPase"/>
</dbReference>
<dbReference type="PANTHER" id="PTHR34383">
    <property type="entry name" value="POLYPHOSPHATE:AMP PHOSPHOTRANSFERASE-RELATED"/>
    <property type="match status" value="1"/>
</dbReference>
<dbReference type="Gene3D" id="3.40.50.300">
    <property type="entry name" value="P-loop containing nucleotide triphosphate hydrolases"/>
    <property type="match status" value="1"/>
</dbReference>